<dbReference type="InParanoid" id="A0A0U5JBV6"/>
<dbReference type="Proteomes" id="UP000069902">
    <property type="component" value="Chromosome cPNK"/>
</dbReference>
<keyword evidence="3" id="KW-1185">Reference proteome</keyword>
<dbReference type="STRING" id="389348.PNK_0964"/>
<dbReference type="EMBL" id="LN879502">
    <property type="protein sequence ID" value="CUI16589.1"/>
    <property type="molecule type" value="Genomic_DNA"/>
</dbReference>
<protein>
    <submittedName>
        <fullName evidence="2">Uncharacterized protein</fullName>
    </submittedName>
</protein>
<gene>
    <name evidence="2" type="ORF">PNK_0964</name>
</gene>
<dbReference type="KEGG" id="pnl:PNK_0964"/>
<dbReference type="RefSeq" id="WP_032125439.1">
    <property type="nucleotide sequence ID" value="NZ_LN879502.1"/>
</dbReference>
<accession>A0A0U5JBV6</accession>
<evidence type="ECO:0000313" key="2">
    <source>
        <dbReference type="EMBL" id="CUI16589.1"/>
    </source>
</evidence>
<feature type="coiled-coil region" evidence="1">
    <location>
        <begin position="108"/>
        <end position="135"/>
    </location>
</feature>
<reference evidence="3" key="1">
    <citation type="submission" date="2015-09" db="EMBL/GenBank/DDBJ databases">
        <authorList>
            <person name="Bertelli C."/>
        </authorList>
    </citation>
    <scope>NUCLEOTIDE SEQUENCE [LARGE SCALE GENOMIC DNA]</scope>
    <source>
        <strain evidence="3">KNic</strain>
    </source>
</reference>
<evidence type="ECO:0000313" key="3">
    <source>
        <dbReference type="Proteomes" id="UP000069902"/>
    </source>
</evidence>
<proteinExistence type="predicted"/>
<organism evidence="2 3">
    <name type="scientific">Candidatus Protochlamydia naegleriophila</name>
    <dbReference type="NCBI Taxonomy" id="389348"/>
    <lineage>
        <taxon>Bacteria</taxon>
        <taxon>Pseudomonadati</taxon>
        <taxon>Chlamydiota</taxon>
        <taxon>Chlamydiia</taxon>
        <taxon>Parachlamydiales</taxon>
        <taxon>Parachlamydiaceae</taxon>
        <taxon>Candidatus Protochlamydia</taxon>
    </lineage>
</organism>
<dbReference type="AlphaFoldDB" id="A0A0U5JBV6"/>
<evidence type="ECO:0000256" key="1">
    <source>
        <dbReference type="SAM" id="Coils"/>
    </source>
</evidence>
<sequence>MSQNDLKLRMSFIQQALTRYSRDPEKEELARGIQSQFQQPTMAKVFKSITHFIEHHPQSSLKSLRSLQISITKLLRQEEKFKNSNESILYKANKVVDFFGSLFIPNWSKKRIQEIENARQELEILKDTVQKKIIEY</sequence>
<dbReference type="PATRIC" id="fig|389348.3.peg.1062"/>
<keyword evidence="1" id="KW-0175">Coiled coil</keyword>
<name>A0A0U5JBV6_9BACT</name>